<dbReference type="RefSeq" id="WP_135994845.1">
    <property type="nucleotide sequence ID" value="NZ_CP071057.1"/>
</dbReference>
<organism evidence="2 3">
    <name type="scientific">Marinicauda algicola</name>
    <dbReference type="NCBI Taxonomy" id="2029849"/>
    <lineage>
        <taxon>Bacteria</taxon>
        <taxon>Pseudomonadati</taxon>
        <taxon>Pseudomonadota</taxon>
        <taxon>Alphaproteobacteria</taxon>
        <taxon>Maricaulales</taxon>
        <taxon>Maricaulaceae</taxon>
        <taxon>Marinicauda</taxon>
    </lineage>
</organism>
<name>A0A4S2H3Z2_9PROT</name>
<keyword evidence="1" id="KW-0175">Coiled coil</keyword>
<sequence length="413" mass="45843">MADRQIFEKLDQTIRAHPDAKGDLNSTAHDGTLALSWTLTIDDLKACTYQRALKKAEKEKKPLPVQAHEKSRIAKQVHARYSGLKDAALCVDCYIFFKDHSVPPQINDQMAPAFHRAFHATPLHHYFAIWRMQRPNPASGQAEFTDWYAHDATAPGADAAAASFWSETRFPPCPPAPADGDWVRPALIAGAAAGALGLAVLIGIFNEPLARLFGFATPQDRRELEIALQQLREDVAVLREQYATEVVFVEAYENEIARMRTSGGSPREIAELEHALAASQRRVDELNRQLSRAGERLAPARGAGLPACWSGADGRPAYLFEAYLDDRGIRLEFAPGAGERARREALPVHGVPLGTALSVESFTEMTRPVFAASEASQPRCRHYVILREGVHASASAYQRQREAVERHFYIYRP</sequence>
<dbReference type="OrthoDB" id="9922205at2"/>
<evidence type="ECO:0000313" key="2">
    <source>
        <dbReference type="EMBL" id="TGY90347.1"/>
    </source>
</evidence>
<feature type="coiled-coil region" evidence="1">
    <location>
        <begin position="269"/>
        <end position="296"/>
    </location>
</feature>
<keyword evidence="3" id="KW-1185">Reference proteome</keyword>
<dbReference type="AlphaFoldDB" id="A0A4S2H3Z2"/>
<dbReference type="Proteomes" id="UP000308054">
    <property type="component" value="Unassembled WGS sequence"/>
</dbReference>
<proteinExistence type="predicted"/>
<reference evidence="2 3" key="1">
    <citation type="journal article" date="2017" name="Int. J. Syst. Evol. Microbiol.">
        <title>Marinicauda algicola sp. nov., isolated from a marine red alga Rhodosorus marinus.</title>
        <authorList>
            <person name="Jeong S.E."/>
            <person name="Jeon S.H."/>
            <person name="Chun B.H."/>
            <person name="Kim D.W."/>
            <person name="Jeon C.O."/>
        </authorList>
    </citation>
    <scope>NUCLEOTIDE SEQUENCE [LARGE SCALE GENOMIC DNA]</scope>
    <source>
        <strain evidence="2 3">JCM 31718</strain>
    </source>
</reference>
<protein>
    <submittedName>
        <fullName evidence="2">Uncharacterized protein</fullName>
    </submittedName>
</protein>
<evidence type="ECO:0000313" key="3">
    <source>
        <dbReference type="Proteomes" id="UP000308054"/>
    </source>
</evidence>
<gene>
    <name evidence="2" type="ORF">E5163_04275</name>
</gene>
<accession>A0A4S2H3Z2</accession>
<comment type="caution">
    <text evidence="2">The sequence shown here is derived from an EMBL/GenBank/DDBJ whole genome shotgun (WGS) entry which is preliminary data.</text>
</comment>
<dbReference type="EMBL" id="SRXW01000001">
    <property type="protein sequence ID" value="TGY90347.1"/>
    <property type="molecule type" value="Genomic_DNA"/>
</dbReference>
<evidence type="ECO:0000256" key="1">
    <source>
        <dbReference type="SAM" id="Coils"/>
    </source>
</evidence>